<dbReference type="GO" id="GO:0003677">
    <property type="term" value="F:DNA binding"/>
    <property type="evidence" value="ECO:0007669"/>
    <property type="project" value="UniProtKB-KW"/>
</dbReference>
<comment type="caution">
    <text evidence="3">The sequence shown here is derived from an EMBL/GenBank/DDBJ whole genome shotgun (WGS) entry which is preliminary data.</text>
</comment>
<evidence type="ECO:0000313" key="4">
    <source>
        <dbReference type="Proteomes" id="UP001176429"/>
    </source>
</evidence>
<dbReference type="InterPro" id="IPR005902">
    <property type="entry name" value="HU_DNA-bd_put"/>
</dbReference>
<reference evidence="3" key="1">
    <citation type="submission" date="2023-07" db="EMBL/GenBank/DDBJ databases">
        <authorList>
            <person name="Kim M.K."/>
        </authorList>
    </citation>
    <scope>NUCLEOTIDE SEQUENCE</scope>
    <source>
        <strain evidence="3">ASUV-10-1</strain>
    </source>
</reference>
<evidence type="ECO:0000259" key="2">
    <source>
        <dbReference type="Pfam" id="PF18291"/>
    </source>
</evidence>
<dbReference type="Pfam" id="PF18291">
    <property type="entry name" value="HU-HIG"/>
    <property type="match status" value="1"/>
</dbReference>
<dbReference type="InterPro" id="IPR010992">
    <property type="entry name" value="IHF-like_DNA-bd_dom_sf"/>
</dbReference>
<proteinExistence type="predicted"/>
<name>A0ABT9BEP1_9BACT</name>
<protein>
    <submittedName>
        <fullName evidence="3">HU family DNA-binding protein</fullName>
    </submittedName>
</protein>
<dbReference type="Proteomes" id="UP001176429">
    <property type="component" value="Unassembled WGS sequence"/>
</dbReference>
<accession>A0ABT9BEP1</accession>
<keyword evidence="4" id="KW-1185">Reference proteome</keyword>
<evidence type="ECO:0000313" key="3">
    <source>
        <dbReference type="EMBL" id="MDO7876736.1"/>
    </source>
</evidence>
<evidence type="ECO:0000256" key="1">
    <source>
        <dbReference type="ARBA" id="ARBA00023125"/>
    </source>
</evidence>
<dbReference type="NCBIfam" id="TIGR01201">
    <property type="entry name" value="HU_rel"/>
    <property type="match status" value="1"/>
</dbReference>
<dbReference type="InterPro" id="IPR041607">
    <property type="entry name" value="HU-HIG"/>
</dbReference>
<dbReference type="RefSeq" id="WP_305008118.1">
    <property type="nucleotide sequence ID" value="NZ_JAUQSY010000013.1"/>
</dbReference>
<gene>
    <name evidence="3" type="ORF">Q5H93_18470</name>
</gene>
<sequence length="141" mass="15270">MPIEYSLAERGNPGKPTDPKKFYAVARSTGDTTTRGLAGRINEMSTVSTVDVMAVLEALFQTVPRELAEGRIVRCGDFGSFAVSLQSDGAASEKEFVVGLINNVKVVFRPGKLFAQAMQQADFKRVGPSEESKARATRKRG</sequence>
<keyword evidence="1 3" id="KW-0238">DNA-binding</keyword>
<dbReference type="Gene3D" id="4.10.520.10">
    <property type="entry name" value="IHF-like DNA-binding proteins"/>
    <property type="match status" value="1"/>
</dbReference>
<dbReference type="EMBL" id="JAUQSY010000013">
    <property type="protein sequence ID" value="MDO7876736.1"/>
    <property type="molecule type" value="Genomic_DNA"/>
</dbReference>
<organism evidence="3 4">
    <name type="scientific">Hymenobacter aranciens</name>
    <dbReference type="NCBI Taxonomy" id="3063996"/>
    <lineage>
        <taxon>Bacteria</taxon>
        <taxon>Pseudomonadati</taxon>
        <taxon>Bacteroidota</taxon>
        <taxon>Cytophagia</taxon>
        <taxon>Cytophagales</taxon>
        <taxon>Hymenobacteraceae</taxon>
        <taxon>Hymenobacter</taxon>
    </lineage>
</organism>
<feature type="domain" description="HU" evidence="2">
    <location>
        <begin position="1"/>
        <end position="125"/>
    </location>
</feature>
<dbReference type="SUPFAM" id="SSF47729">
    <property type="entry name" value="IHF-like DNA-binding proteins"/>
    <property type="match status" value="1"/>
</dbReference>